<keyword evidence="3" id="KW-1185">Reference proteome</keyword>
<dbReference type="Proteomes" id="UP000280960">
    <property type="component" value="Chromosome"/>
</dbReference>
<evidence type="ECO:0008006" key="4">
    <source>
        <dbReference type="Google" id="ProtNLM"/>
    </source>
</evidence>
<name>A0A3G2R3I8_9FIRM</name>
<proteinExistence type="predicted"/>
<feature type="transmembrane region" description="Helical" evidence="1">
    <location>
        <begin position="308"/>
        <end position="325"/>
    </location>
</feature>
<feature type="transmembrane region" description="Helical" evidence="1">
    <location>
        <begin position="443"/>
        <end position="462"/>
    </location>
</feature>
<feature type="transmembrane region" description="Helical" evidence="1">
    <location>
        <begin position="34"/>
        <end position="56"/>
    </location>
</feature>
<feature type="transmembrane region" description="Helical" evidence="1">
    <location>
        <begin position="62"/>
        <end position="79"/>
    </location>
</feature>
<dbReference type="AlphaFoldDB" id="A0A3G2R3I8"/>
<accession>A0A3G2R3I8</accession>
<keyword evidence="1" id="KW-0812">Transmembrane</keyword>
<evidence type="ECO:0000313" key="2">
    <source>
        <dbReference type="EMBL" id="AYO29507.1"/>
    </source>
</evidence>
<dbReference type="EMBL" id="CP033169">
    <property type="protein sequence ID" value="AYO29507.1"/>
    <property type="molecule type" value="Genomic_DNA"/>
</dbReference>
<protein>
    <recommendedName>
        <fullName evidence="4">Citrate transporter</fullName>
    </recommendedName>
</protein>
<feature type="transmembrane region" description="Helical" evidence="1">
    <location>
        <begin position="178"/>
        <end position="204"/>
    </location>
</feature>
<feature type="transmembrane region" description="Helical" evidence="1">
    <location>
        <begin position="386"/>
        <end position="407"/>
    </location>
</feature>
<feature type="transmembrane region" description="Helical" evidence="1">
    <location>
        <begin position="270"/>
        <end position="288"/>
    </location>
</feature>
<organism evidence="2 3">
    <name type="scientific">Biomaibacter acetigenes</name>
    <dbReference type="NCBI Taxonomy" id="2316383"/>
    <lineage>
        <taxon>Bacteria</taxon>
        <taxon>Bacillati</taxon>
        <taxon>Bacillota</taxon>
        <taxon>Clostridia</taxon>
        <taxon>Thermosediminibacterales</taxon>
        <taxon>Tepidanaerobacteraceae</taxon>
        <taxon>Biomaibacter</taxon>
    </lineage>
</organism>
<sequence>MTLAHWIYALGTLVVVLTMIFRRNVLIPCIVSTFLIGLIFKGSLVGAVTTVFNANIAALSELGSIFVIIGLMVAMLKSLSVTGADELLVAPLKKLMVSPLISYIVIIVSTYVISLFFWPTPAVPLIGALLVPAAVKAGLPPMAGAVALALAGQGMALSGDMVIQGAPGLSAKAAGIPVPLLTSHVAVLSLITGIVAIIIAYFMMQKDIAKFQAEGIREMAASNDAHPAMQVQAKEKQGEAYAPFLVWLLILSMAAVVFAMFVFDIKGGDASALLGGTAILIMTVATLLVEGVKGLDKIADHLTDGLVFAFKVMGQILPIAGFFFLGNPEAVVKIMGEGAPGYLFDIGKMLAQAIPPQGFLSAFGMLILGIITGLDGSGFSGLPMTGTLAGAMAGGNHTVAATLASIGQIGAIWSGGGTIIAWSSLVAVAGIVGVPVLDLVRKNFIPVVIGMVVSTIVGVLFLM</sequence>
<evidence type="ECO:0000313" key="3">
    <source>
        <dbReference type="Proteomes" id="UP000280960"/>
    </source>
</evidence>
<feature type="transmembrane region" description="Helical" evidence="1">
    <location>
        <begin position="419"/>
        <end position="437"/>
    </location>
</feature>
<feature type="transmembrane region" description="Helical" evidence="1">
    <location>
        <begin position="358"/>
        <end position="374"/>
    </location>
</feature>
<reference evidence="2 3" key="1">
    <citation type="submission" date="2018-10" db="EMBL/GenBank/DDBJ databases">
        <authorList>
            <person name="Zhang X."/>
        </authorList>
    </citation>
    <scope>NUCLEOTIDE SEQUENCE [LARGE SCALE GENOMIC DNA]</scope>
    <source>
        <strain evidence="2 3">SK-G1</strain>
    </source>
</reference>
<feature type="transmembrane region" description="Helical" evidence="1">
    <location>
        <begin position="6"/>
        <end position="22"/>
    </location>
</feature>
<keyword evidence="1" id="KW-0472">Membrane</keyword>
<dbReference type="RefSeq" id="WP_122013923.1">
    <property type="nucleotide sequence ID" value="NZ_CP033169.1"/>
</dbReference>
<evidence type="ECO:0000256" key="1">
    <source>
        <dbReference type="SAM" id="Phobius"/>
    </source>
</evidence>
<keyword evidence="1" id="KW-1133">Transmembrane helix</keyword>
<dbReference type="KEGG" id="bacg:D2962_01805"/>
<feature type="transmembrane region" description="Helical" evidence="1">
    <location>
        <begin position="244"/>
        <end position="263"/>
    </location>
</feature>
<feature type="transmembrane region" description="Helical" evidence="1">
    <location>
        <begin position="100"/>
        <end position="118"/>
    </location>
</feature>
<gene>
    <name evidence="2" type="ORF">D2962_01805</name>
</gene>